<keyword evidence="8" id="KW-1185">Reference proteome</keyword>
<evidence type="ECO:0000256" key="2">
    <source>
        <dbReference type="ARBA" id="ARBA00007749"/>
    </source>
</evidence>
<organism evidence="7 8">
    <name type="scientific">Salinihabitans flavidus</name>
    <dbReference type="NCBI Taxonomy" id="569882"/>
    <lineage>
        <taxon>Bacteria</taxon>
        <taxon>Pseudomonadati</taxon>
        <taxon>Pseudomonadota</taxon>
        <taxon>Alphaproteobacteria</taxon>
        <taxon>Rhodobacterales</taxon>
        <taxon>Roseobacteraceae</taxon>
        <taxon>Salinihabitans</taxon>
    </lineage>
</organism>
<evidence type="ECO:0000256" key="4">
    <source>
        <dbReference type="ARBA" id="ARBA00022801"/>
    </source>
</evidence>
<dbReference type="Proteomes" id="UP000198893">
    <property type="component" value="Unassembled WGS sequence"/>
</dbReference>
<dbReference type="Pfam" id="PF00753">
    <property type="entry name" value="Lactamase_B"/>
    <property type="match status" value="1"/>
</dbReference>
<evidence type="ECO:0000313" key="7">
    <source>
        <dbReference type="EMBL" id="SEP02331.1"/>
    </source>
</evidence>
<gene>
    <name evidence="7" type="ORF">SAMN04490248_1205</name>
</gene>
<keyword evidence="4 7" id="KW-0378">Hydrolase</keyword>
<dbReference type="AlphaFoldDB" id="A0A1H8UGM2"/>
<evidence type="ECO:0000313" key="8">
    <source>
        <dbReference type="Proteomes" id="UP000198893"/>
    </source>
</evidence>
<comment type="similarity">
    <text evidence="2">Belongs to the metallo-beta-lactamase superfamily.</text>
</comment>
<dbReference type="SMART" id="SM00849">
    <property type="entry name" value="Lactamase_B"/>
    <property type="match status" value="1"/>
</dbReference>
<dbReference type="STRING" id="569882.SAMN04490248_1205"/>
<evidence type="ECO:0000259" key="6">
    <source>
        <dbReference type="SMART" id="SM00849"/>
    </source>
</evidence>
<comment type="cofactor">
    <cofactor evidence="1">
        <name>Zn(2+)</name>
        <dbReference type="ChEBI" id="CHEBI:29105"/>
    </cofactor>
</comment>
<reference evidence="7 8" key="1">
    <citation type="submission" date="2016-10" db="EMBL/GenBank/DDBJ databases">
        <authorList>
            <person name="de Groot N.N."/>
        </authorList>
    </citation>
    <scope>NUCLEOTIDE SEQUENCE [LARGE SCALE GENOMIC DNA]</scope>
    <source>
        <strain evidence="7 8">DSM 27842</strain>
    </source>
</reference>
<evidence type="ECO:0000256" key="1">
    <source>
        <dbReference type="ARBA" id="ARBA00001947"/>
    </source>
</evidence>
<proteinExistence type="inferred from homology"/>
<dbReference type="PANTHER" id="PTHR42978:SF2">
    <property type="entry name" value="102 KBASES UNSTABLE REGION: FROM 1 TO 119443"/>
    <property type="match status" value="1"/>
</dbReference>
<protein>
    <submittedName>
        <fullName evidence="7">N-acyl homoserine lactone hydrolase</fullName>
    </submittedName>
</protein>
<dbReference type="GO" id="GO:0016787">
    <property type="term" value="F:hydrolase activity"/>
    <property type="evidence" value="ECO:0007669"/>
    <property type="project" value="UniProtKB-KW"/>
</dbReference>
<dbReference type="SUPFAM" id="SSF56281">
    <property type="entry name" value="Metallo-hydrolase/oxidoreductase"/>
    <property type="match status" value="1"/>
</dbReference>
<dbReference type="GO" id="GO:0046872">
    <property type="term" value="F:metal ion binding"/>
    <property type="evidence" value="ECO:0007669"/>
    <property type="project" value="UniProtKB-KW"/>
</dbReference>
<dbReference type="PANTHER" id="PTHR42978">
    <property type="entry name" value="QUORUM-QUENCHING LACTONASE YTNP-RELATED-RELATED"/>
    <property type="match status" value="1"/>
</dbReference>
<feature type="domain" description="Metallo-beta-lactamase" evidence="6">
    <location>
        <begin position="32"/>
        <end position="236"/>
    </location>
</feature>
<dbReference type="InterPro" id="IPR051013">
    <property type="entry name" value="MBL_superfamily_lactonases"/>
</dbReference>
<keyword evidence="3" id="KW-0479">Metal-binding</keyword>
<keyword evidence="5" id="KW-0862">Zinc</keyword>
<accession>A0A1H8UGM2</accession>
<evidence type="ECO:0000256" key="5">
    <source>
        <dbReference type="ARBA" id="ARBA00022833"/>
    </source>
</evidence>
<evidence type="ECO:0000256" key="3">
    <source>
        <dbReference type="ARBA" id="ARBA00022723"/>
    </source>
</evidence>
<dbReference type="InterPro" id="IPR001279">
    <property type="entry name" value="Metallo-B-lactamas"/>
</dbReference>
<dbReference type="InterPro" id="IPR036866">
    <property type="entry name" value="RibonucZ/Hydroxyglut_hydro"/>
</dbReference>
<name>A0A1H8UGM2_9RHOB</name>
<dbReference type="EMBL" id="FODS01000020">
    <property type="protein sequence ID" value="SEP02331.1"/>
    <property type="molecule type" value="Genomic_DNA"/>
</dbReference>
<dbReference type="CDD" id="cd07729">
    <property type="entry name" value="AHL_lactonase_MBL-fold"/>
    <property type="match status" value="1"/>
</dbReference>
<dbReference type="OrthoDB" id="9773738at2"/>
<dbReference type="RefSeq" id="WP_093119614.1">
    <property type="nucleotide sequence ID" value="NZ_FODS01000020.1"/>
</dbReference>
<sequence length="252" mass="28156">MNTKPCIKGRPKELHVLDYGLFKVHANGRVIGICGFLIRTDAGESILVDTGFPRKYAYDIPRSSEEDRLYDFGEVLELTPGNLPEAQLARAGVKPDEIDLLIMTHTHIDHVGGIADFPHCPILMARAERTLDKPLYWGDVRPIDWPDREYLLIDEDTDLSPGFRVLFAPGHAPGQLSLFLELPETGSILLTGDAISRPAEVAEGFEGARDVAQARKSGERLMSIAEEYNAFIIYGHSPEQWPDLRKTPKFYG</sequence>
<dbReference type="Gene3D" id="3.60.15.10">
    <property type="entry name" value="Ribonuclease Z/Hydroxyacylglutathione hydrolase-like"/>
    <property type="match status" value="1"/>
</dbReference>